<dbReference type="AlphaFoldDB" id="A0A1Q9LLU6"/>
<reference evidence="2 3" key="1">
    <citation type="submission" date="2016-10" db="EMBL/GenBank/DDBJ databases">
        <title>The Draft Genome Sequence of Actinokineospora bangkokensis 44EHWT reveals the biosynthetic pathway of antifungal compounds Thailandins with unusual extender unit butylmalonyl-CoA.</title>
        <authorList>
            <person name="Greule A."/>
            <person name="Intra B."/>
            <person name="Flemming S."/>
            <person name="Rommel M.G."/>
            <person name="Panbangred W."/>
            <person name="Bechthold A."/>
        </authorList>
    </citation>
    <scope>NUCLEOTIDE SEQUENCE [LARGE SCALE GENOMIC DNA]</scope>
    <source>
        <strain evidence="2 3">44EHW</strain>
    </source>
</reference>
<dbReference type="PROSITE" id="PS50943">
    <property type="entry name" value="HTH_CROC1"/>
    <property type="match status" value="1"/>
</dbReference>
<feature type="domain" description="HTH cro/C1-type" evidence="1">
    <location>
        <begin position="16"/>
        <end position="70"/>
    </location>
</feature>
<accession>A0A1Q9LLU6</accession>
<name>A0A1Q9LLU6_9PSEU</name>
<dbReference type="Gene3D" id="1.10.260.40">
    <property type="entry name" value="lambda repressor-like DNA-binding domains"/>
    <property type="match status" value="1"/>
</dbReference>
<evidence type="ECO:0000259" key="1">
    <source>
        <dbReference type="PROSITE" id="PS50943"/>
    </source>
</evidence>
<dbReference type="EMBL" id="MKQR01000013">
    <property type="protein sequence ID" value="OLR92991.1"/>
    <property type="molecule type" value="Genomic_DNA"/>
</dbReference>
<comment type="caution">
    <text evidence="2">The sequence shown here is derived from an EMBL/GenBank/DDBJ whole genome shotgun (WGS) entry which is preliminary data.</text>
</comment>
<dbReference type="Pfam" id="PF13560">
    <property type="entry name" value="HTH_31"/>
    <property type="match status" value="1"/>
</dbReference>
<dbReference type="GO" id="GO:0003677">
    <property type="term" value="F:DNA binding"/>
    <property type="evidence" value="ECO:0007669"/>
    <property type="project" value="InterPro"/>
</dbReference>
<dbReference type="RefSeq" id="WP_075975257.1">
    <property type="nucleotide sequence ID" value="NZ_MKQR01000013.1"/>
</dbReference>
<dbReference type="Proteomes" id="UP000186040">
    <property type="component" value="Unassembled WGS sequence"/>
</dbReference>
<dbReference type="InterPro" id="IPR001387">
    <property type="entry name" value="Cro/C1-type_HTH"/>
</dbReference>
<protein>
    <recommendedName>
        <fullName evidence="1">HTH cro/C1-type domain-containing protein</fullName>
    </recommendedName>
</protein>
<dbReference type="OrthoDB" id="4516646at2"/>
<dbReference type="InterPro" id="IPR010982">
    <property type="entry name" value="Lambda_DNA-bd_dom_sf"/>
</dbReference>
<evidence type="ECO:0000313" key="3">
    <source>
        <dbReference type="Proteomes" id="UP000186040"/>
    </source>
</evidence>
<organism evidence="2 3">
    <name type="scientific">Actinokineospora bangkokensis</name>
    <dbReference type="NCBI Taxonomy" id="1193682"/>
    <lineage>
        <taxon>Bacteria</taxon>
        <taxon>Bacillati</taxon>
        <taxon>Actinomycetota</taxon>
        <taxon>Actinomycetes</taxon>
        <taxon>Pseudonocardiales</taxon>
        <taxon>Pseudonocardiaceae</taxon>
        <taxon>Actinokineospora</taxon>
    </lineage>
</organism>
<dbReference type="CDD" id="cd00093">
    <property type="entry name" value="HTH_XRE"/>
    <property type="match status" value="1"/>
</dbReference>
<dbReference type="SUPFAM" id="SSF47413">
    <property type="entry name" value="lambda repressor-like DNA-binding domains"/>
    <property type="match status" value="1"/>
</dbReference>
<gene>
    <name evidence="2" type="ORF">BJP25_18685</name>
</gene>
<dbReference type="SMART" id="SM00530">
    <property type="entry name" value="HTH_XRE"/>
    <property type="match status" value="1"/>
</dbReference>
<proteinExistence type="predicted"/>
<evidence type="ECO:0000313" key="2">
    <source>
        <dbReference type="EMBL" id="OLR92991.1"/>
    </source>
</evidence>
<sequence length="406" mass="42746">MGDLKDDAREIGARARRIRVRRGLSLEVAAGLVGVSKGYLSMLERGERAFSRRGLLEDLAAALGASVVDLTGQPYLPGDRASALALAALPEISVALFDVGFDDVPDGPVRAVAELAAAAKRANEQAAESRYSSAGTGLGQLITELHVHAVAAPGAERRAALAALVEACVVASCLARNLGNADLAVIASVRAQEAALRLGDPGVGGLAAMASTSALSRLGARNRAARVAAAALREVESGSGDTVRLEAAGMLHLTSAQMAAKDGRRDEAFAHLDAARDLAGRTGERNTLQFSFGPANVRAWSLSIAVELGEGPGMADRVTSRPDYDRGLSTADRRGALHFDLARANGQSGGERDLRAIHHLDTADRIAPQRLRNDPLARDLVRQLHRRSPKPSWELDSLRRRLGVEA</sequence>
<keyword evidence="3" id="KW-1185">Reference proteome</keyword>
<dbReference type="STRING" id="1193682.BJP25_18685"/>